<dbReference type="SUPFAM" id="SSF46548">
    <property type="entry name" value="alpha-helical ferredoxin"/>
    <property type="match status" value="1"/>
</dbReference>
<dbReference type="GO" id="GO:0016491">
    <property type="term" value="F:oxidoreductase activity"/>
    <property type="evidence" value="ECO:0007669"/>
    <property type="project" value="InterPro"/>
</dbReference>
<evidence type="ECO:0000259" key="3">
    <source>
        <dbReference type="Pfam" id="PF14691"/>
    </source>
</evidence>
<evidence type="ECO:0000259" key="2">
    <source>
        <dbReference type="Pfam" id="PF07992"/>
    </source>
</evidence>
<dbReference type="InterPro" id="IPR023753">
    <property type="entry name" value="FAD/NAD-binding_dom"/>
</dbReference>
<organism evidence="4 5">
    <name type="scientific">Ezakiella coagulans</name>
    <dbReference type="NCBI Taxonomy" id="46507"/>
    <lineage>
        <taxon>Bacteria</taxon>
        <taxon>Bacillati</taxon>
        <taxon>Bacillota</taxon>
        <taxon>Tissierellia</taxon>
        <taxon>Ezakiella</taxon>
    </lineage>
</organism>
<accession>A0A2U1DNB9</accession>
<gene>
    <name evidence="4" type="ORF">C7381_11025</name>
</gene>
<feature type="region of interest" description="Disordered" evidence="1">
    <location>
        <begin position="1"/>
        <end position="35"/>
    </location>
</feature>
<dbReference type="PANTHER" id="PTHR42783">
    <property type="entry name" value="GLUTAMATE SYNTHASE [NADPH] SMALL CHAIN"/>
    <property type="match status" value="1"/>
</dbReference>
<dbReference type="Gene3D" id="1.10.1060.10">
    <property type="entry name" value="Alpha-helical ferredoxin"/>
    <property type="match status" value="1"/>
</dbReference>
<keyword evidence="5" id="KW-1185">Reference proteome</keyword>
<dbReference type="Pfam" id="PF14691">
    <property type="entry name" value="Fer4_20"/>
    <property type="match status" value="1"/>
</dbReference>
<sequence>MMDDRKNYLNEQASLRPTKRDRISPMEREKNERNKDFEEVSLGFTEEEAVLEAERCLNCKNPTCISGCPVEINIPKFIMAIRGGNIKGAKEVIDNSHAFPGITGRVCPQETQCESVCVLEKVGKPVNIGKLERYVGDFMRKQNENSRKNSEKNFEHSVGIVGSGPSAMSLSYDLLKAGIKPIIYEAFDKLGGVLTYGIPSFRLPREVIGYEIEELKNEGLEVKLGTIVGKSVSIDELLKKHDFVFLGSGAGLPRLPEIPGTDSNNVFTANEFLTRINLCHANLDGYKTPLPKGETVAVIGGGNVAMDAARSAKRLYKSSEIFYRRGEEKLSARIEEIEHAKEEGVVINTNYNPVSVNEDEITFMVNGEEVKRKFDIIIFAIGTEPNKLMNFEKEGIKTVNGLVEIDEYFETSRDRVYAGGDVVSGAATVIRAMESGKIVARNIIKRLGE</sequence>
<comment type="caution">
    <text evidence="4">The sequence shown here is derived from an EMBL/GenBank/DDBJ whole genome shotgun (WGS) entry which is preliminary data.</text>
</comment>
<dbReference type="EMBL" id="QEKV01000010">
    <property type="protein sequence ID" value="PVY89187.1"/>
    <property type="molecule type" value="Genomic_DNA"/>
</dbReference>
<dbReference type="PANTHER" id="PTHR42783:SF3">
    <property type="entry name" value="GLUTAMATE SYNTHASE [NADPH] SMALL CHAIN-RELATED"/>
    <property type="match status" value="1"/>
</dbReference>
<dbReference type="Gene3D" id="3.50.50.60">
    <property type="entry name" value="FAD/NAD(P)-binding domain"/>
    <property type="match status" value="2"/>
</dbReference>
<dbReference type="InterPro" id="IPR028261">
    <property type="entry name" value="DPD_II"/>
</dbReference>
<evidence type="ECO:0000313" key="5">
    <source>
        <dbReference type="Proteomes" id="UP000245793"/>
    </source>
</evidence>
<reference evidence="4 5" key="1">
    <citation type="submission" date="2018-04" db="EMBL/GenBank/DDBJ databases">
        <title>Genomic Encyclopedia of Type Strains, Phase IV (KMG-IV): sequencing the most valuable type-strain genomes for metagenomic binning, comparative biology and taxonomic classification.</title>
        <authorList>
            <person name="Goeker M."/>
        </authorList>
    </citation>
    <scope>NUCLEOTIDE SEQUENCE [LARGE SCALE GENOMIC DNA]</scope>
    <source>
        <strain evidence="4 5">DSM 20705</strain>
    </source>
</reference>
<dbReference type="PRINTS" id="PR00368">
    <property type="entry name" value="FADPNR"/>
</dbReference>
<feature type="domain" description="Dihydroprymidine dehydrogenase" evidence="3">
    <location>
        <begin position="33"/>
        <end position="143"/>
    </location>
</feature>
<protein>
    <submittedName>
        <fullName evidence="4">Sulfide dehydrogenase (Flavoprotein) subunit SudA</fullName>
    </submittedName>
</protein>
<dbReference type="PRINTS" id="PR00469">
    <property type="entry name" value="PNDRDTASEII"/>
</dbReference>
<dbReference type="RefSeq" id="WP_245893804.1">
    <property type="nucleotide sequence ID" value="NZ_QEKV01000010.1"/>
</dbReference>
<dbReference type="InterPro" id="IPR036188">
    <property type="entry name" value="FAD/NAD-bd_sf"/>
</dbReference>
<dbReference type="AlphaFoldDB" id="A0A2U1DNB9"/>
<dbReference type="InterPro" id="IPR009051">
    <property type="entry name" value="Helical_ferredxn"/>
</dbReference>
<feature type="domain" description="FAD/NAD(P)-binding" evidence="2">
    <location>
        <begin position="157"/>
        <end position="436"/>
    </location>
</feature>
<dbReference type="Pfam" id="PF07992">
    <property type="entry name" value="Pyr_redox_2"/>
    <property type="match status" value="1"/>
</dbReference>
<dbReference type="GO" id="GO:0051536">
    <property type="term" value="F:iron-sulfur cluster binding"/>
    <property type="evidence" value="ECO:0007669"/>
    <property type="project" value="InterPro"/>
</dbReference>
<proteinExistence type="predicted"/>
<name>A0A2U1DNB9_9FIRM</name>
<feature type="compositionally biased region" description="Basic and acidic residues" evidence="1">
    <location>
        <begin position="18"/>
        <end position="35"/>
    </location>
</feature>
<evidence type="ECO:0000256" key="1">
    <source>
        <dbReference type="SAM" id="MobiDB-lite"/>
    </source>
</evidence>
<dbReference type="Proteomes" id="UP000245793">
    <property type="component" value="Unassembled WGS sequence"/>
</dbReference>
<evidence type="ECO:0000313" key="4">
    <source>
        <dbReference type="EMBL" id="PVY89187.1"/>
    </source>
</evidence>
<dbReference type="SUPFAM" id="SSF51971">
    <property type="entry name" value="Nucleotide-binding domain"/>
    <property type="match status" value="1"/>
</dbReference>